<dbReference type="PANTHER" id="PTHR36122">
    <property type="entry name" value="NICOTINAMIDE RIBOSIDE TRANSPORTER PNUC"/>
    <property type="match status" value="1"/>
</dbReference>
<organism evidence="11 12">
    <name type="scientific">Flavilitoribacter nigricans (strain ATCC 23147 / DSM 23189 / NBRC 102662 / NCIMB 1420 / SS-2)</name>
    <name type="common">Lewinella nigricans</name>
    <dbReference type="NCBI Taxonomy" id="1122177"/>
    <lineage>
        <taxon>Bacteria</taxon>
        <taxon>Pseudomonadati</taxon>
        <taxon>Bacteroidota</taxon>
        <taxon>Saprospiria</taxon>
        <taxon>Saprospirales</taxon>
        <taxon>Lewinellaceae</taxon>
        <taxon>Flavilitoribacter</taxon>
    </lineage>
</organism>
<protein>
    <recommendedName>
        <fullName evidence="4">Nicotinamide riboside transporter PnuC</fullName>
    </recommendedName>
</protein>
<keyword evidence="12" id="KW-1185">Reference proteome</keyword>
<sequence length="205" mass="23962">MDVFAEALEQARAFSWIDWTATITAIIYVVLAARENIWCWFWGIISCSLWAYASFYFYQLWMDALLQIFYIVMAFVGIYQWKYSQQSGGVKRTTHLTVREHITYWAAILPATFLFGYFFANYTPAAATYADAFTTILSVAATIILVQKKLETWLYWILADSLYVWLYSRQGAYLFALLMVIYVIIAANGYFSWRRQMKNTVEIQG</sequence>
<evidence type="ECO:0000256" key="5">
    <source>
        <dbReference type="ARBA" id="ARBA00022448"/>
    </source>
</evidence>
<comment type="function">
    <text evidence="1">Required for nicotinamide riboside transport across the inner membrane.</text>
</comment>
<evidence type="ECO:0000256" key="8">
    <source>
        <dbReference type="ARBA" id="ARBA00022989"/>
    </source>
</evidence>
<gene>
    <name evidence="11" type="ORF">CRP01_39875</name>
</gene>
<comment type="subcellular location">
    <subcellularLocation>
        <location evidence="2">Cell membrane</location>
        <topology evidence="2">Multi-pass membrane protein</topology>
    </subcellularLocation>
</comment>
<dbReference type="InterPro" id="IPR006419">
    <property type="entry name" value="NMN_transpt_PnuC"/>
</dbReference>
<feature type="transmembrane region" description="Helical" evidence="10">
    <location>
        <begin position="126"/>
        <end position="146"/>
    </location>
</feature>
<evidence type="ECO:0000256" key="6">
    <source>
        <dbReference type="ARBA" id="ARBA00022475"/>
    </source>
</evidence>
<feature type="transmembrane region" description="Helical" evidence="10">
    <location>
        <begin position="38"/>
        <end position="58"/>
    </location>
</feature>
<dbReference type="Proteomes" id="UP000223913">
    <property type="component" value="Unassembled WGS sequence"/>
</dbReference>
<evidence type="ECO:0000256" key="1">
    <source>
        <dbReference type="ARBA" id="ARBA00002672"/>
    </source>
</evidence>
<keyword evidence="5" id="KW-0813">Transport</keyword>
<dbReference type="AlphaFoldDB" id="A0A2D0MXA8"/>
<dbReference type="OrthoDB" id="9791248at2"/>
<evidence type="ECO:0000256" key="9">
    <source>
        <dbReference type="ARBA" id="ARBA00023136"/>
    </source>
</evidence>
<dbReference type="PANTHER" id="PTHR36122:SF2">
    <property type="entry name" value="NICOTINAMIDE RIBOSIDE TRANSPORTER PNUC"/>
    <property type="match status" value="1"/>
</dbReference>
<feature type="transmembrane region" description="Helical" evidence="10">
    <location>
        <begin position="102"/>
        <end position="120"/>
    </location>
</feature>
<dbReference type="GO" id="GO:0034257">
    <property type="term" value="F:nicotinamide riboside transmembrane transporter activity"/>
    <property type="evidence" value="ECO:0007669"/>
    <property type="project" value="InterPro"/>
</dbReference>
<dbReference type="NCBIfam" id="TIGR01528">
    <property type="entry name" value="NMN_trans_PnuC"/>
    <property type="match status" value="1"/>
</dbReference>
<keyword evidence="9 10" id="KW-0472">Membrane</keyword>
<feature type="transmembrane region" description="Helical" evidence="10">
    <location>
        <begin position="153"/>
        <end position="168"/>
    </location>
</feature>
<feature type="transmembrane region" description="Helical" evidence="10">
    <location>
        <begin position="64"/>
        <end position="81"/>
    </location>
</feature>
<evidence type="ECO:0000256" key="7">
    <source>
        <dbReference type="ARBA" id="ARBA00022692"/>
    </source>
</evidence>
<keyword evidence="6" id="KW-1003">Cell membrane</keyword>
<dbReference type="RefSeq" id="WP_099155698.1">
    <property type="nucleotide sequence ID" value="NZ_PDUD01000070.1"/>
</dbReference>
<accession>A0A2D0MXA8</accession>
<dbReference type="Pfam" id="PF04973">
    <property type="entry name" value="NMN_transporter"/>
    <property type="match status" value="1"/>
</dbReference>
<evidence type="ECO:0000313" key="11">
    <source>
        <dbReference type="EMBL" id="PHN00901.1"/>
    </source>
</evidence>
<comment type="caution">
    <text evidence="11">The sequence shown here is derived from an EMBL/GenBank/DDBJ whole genome shotgun (WGS) entry which is preliminary data.</text>
</comment>
<dbReference type="GO" id="GO:0005886">
    <property type="term" value="C:plasma membrane"/>
    <property type="evidence" value="ECO:0007669"/>
    <property type="project" value="UniProtKB-SubCell"/>
</dbReference>
<evidence type="ECO:0000313" key="12">
    <source>
        <dbReference type="Proteomes" id="UP000223913"/>
    </source>
</evidence>
<proteinExistence type="inferred from homology"/>
<evidence type="ECO:0000256" key="10">
    <source>
        <dbReference type="SAM" id="Phobius"/>
    </source>
</evidence>
<feature type="transmembrane region" description="Helical" evidence="10">
    <location>
        <begin position="174"/>
        <end position="193"/>
    </location>
</feature>
<comment type="similarity">
    <text evidence="3">Belongs to the nicotinamide ribonucleoside (NR) uptake permease (TC 4.B.1) family.</text>
</comment>
<feature type="transmembrane region" description="Helical" evidence="10">
    <location>
        <begin position="13"/>
        <end position="31"/>
    </location>
</feature>
<reference evidence="11 12" key="1">
    <citation type="submission" date="2017-10" db="EMBL/GenBank/DDBJ databases">
        <title>The draft genome sequence of Lewinella nigricans NBRC 102662.</title>
        <authorList>
            <person name="Wang K."/>
        </authorList>
    </citation>
    <scope>NUCLEOTIDE SEQUENCE [LARGE SCALE GENOMIC DNA]</scope>
    <source>
        <strain evidence="11 12">NBRC 102662</strain>
    </source>
</reference>
<evidence type="ECO:0000256" key="3">
    <source>
        <dbReference type="ARBA" id="ARBA00006669"/>
    </source>
</evidence>
<dbReference type="EMBL" id="PDUD01000070">
    <property type="protein sequence ID" value="PHN00901.1"/>
    <property type="molecule type" value="Genomic_DNA"/>
</dbReference>
<keyword evidence="8 10" id="KW-1133">Transmembrane helix</keyword>
<evidence type="ECO:0000256" key="2">
    <source>
        <dbReference type="ARBA" id="ARBA00004651"/>
    </source>
</evidence>
<keyword evidence="7 10" id="KW-0812">Transmembrane</keyword>
<evidence type="ECO:0000256" key="4">
    <source>
        <dbReference type="ARBA" id="ARBA00017522"/>
    </source>
</evidence>
<name>A0A2D0MXA8_FLAN2</name>